<dbReference type="Proteomes" id="UP000807342">
    <property type="component" value="Unassembled WGS sequence"/>
</dbReference>
<protein>
    <recommendedName>
        <fullName evidence="2">Nephrocystin 3-like N-terminal domain-containing protein</fullName>
    </recommendedName>
</protein>
<dbReference type="AlphaFoldDB" id="A0A9P5X1Q2"/>
<organism evidence="3 4">
    <name type="scientific">Macrolepiota fuliginosa MF-IS2</name>
    <dbReference type="NCBI Taxonomy" id="1400762"/>
    <lineage>
        <taxon>Eukaryota</taxon>
        <taxon>Fungi</taxon>
        <taxon>Dikarya</taxon>
        <taxon>Basidiomycota</taxon>
        <taxon>Agaricomycotina</taxon>
        <taxon>Agaricomycetes</taxon>
        <taxon>Agaricomycetidae</taxon>
        <taxon>Agaricales</taxon>
        <taxon>Agaricineae</taxon>
        <taxon>Agaricaceae</taxon>
        <taxon>Macrolepiota</taxon>
    </lineage>
</organism>
<evidence type="ECO:0000313" key="4">
    <source>
        <dbReference type="Proteomes" id="UP000807342"/>
    </source>
</evidence>
<dbReference type="OrthoDB" id="5106486at2759"/>
<gene>
    <name evidence="3" type="ORF">P691DRAFT_765828</name>
</gene>
<dbReference type="InterPro" id="IPR056884">
    <property type="entry name" value="NPHP3-like_N"/>
</dbReference>
<keyword evidence="1" id="KW-0677">Repeat</keyword>
<dbReference type="SUPFAM" id="SSF52540">
    <property type="entry name" value="P-loop containing nucleoside triphosphate hydrolases"/>
    <property type="match status" value="1"/>
</dbReference>
<reference evidence="3" key="1">
    <citation type="submission" date="2020-11" db="EMBL/GenBank/DDBJ databases">
        <authorList>
            <consortium name="DOE Joint Genome Institute"/>
            <person name="Ahrendt S."/>
            <person name="Riley R."/>
            <person name="Andreopoulos W."/>
            <person name="Labutti K."/>
            <person name="Pangilinan J."/>
            <person name="Ruiz-Duenas F.J."/>
            <person name="Barrasa J.M."/>
            <person name="Sanchez-Garcia M."/>
            <person name="Camarero S."/>
            <person name="Miyauchi S."/>
            <person name="Serrano A."/>
            <person name="Linde D."/>
            <person name="Babiker R."/>
            <person name="Drula E."/>
            <person name="Ayuso-Fernandez I."/>
            <person name="Pacheco R."/>
            <person name="Padilla G."/>
            <person name="Ferreira P."/>
            <person name="Barriuso J."/>
            <person name="Kellner H."/>
            <person name="Castanera R."/>
            <person name="Alfaro M."/>
            <person name="Ramirez L."/>
            <person name="Pisabarro A.G."/>
            <person name="Kuo A."/>
            <person name="Tritt A."/>
            <person name="Lipzen A."/>
            <person name="He G."/>
            <person name="Yan M."/>
            <person name="Ng V."/>
            <person name="Cullen D."/>
            <person name="Martin F."/>
            <person name="Rosso M.-N."/>
            <person name="Henrissat B."/>
            <person name="Hibbett D."/>
            <person name="Martinez A.T."/>
            <person name="Grigoriev I.V."/>
        </authorList>
    </citation>
    <scope>NUCLEOTIDE SEQUENCE</scope>
    <source>
        <strain evidence="3">MF-IS2</strain>
    </source>
</reference>
<dbReference type="EMBL" id="MU151769">
    <property type="protein sequence ID" value="KAF9441836.1"/>
    <property type="molecule type" value="Genomic_DNA"/>
</dbReference>
<proteinExistence type="predicted"/>
<accession>A0A9P5X1Q2</accession>
<dbReference type="PANTHER" id="PTHR10039">
    <property type="entry name" value="AMELOGENIN"/>
    <property type="match status" value="1"/>
</dbReference>
<dbReference type="InterPro" id="IPR027417">
    <property type="entry name" value="P-loop_NTPase"/>
</dbReference>
<dbReference type="Gene3D" id="3.40.50.300">
    <property type="entry name" value="P-loop containing nucleotide triphosphate hydrolases"/>
    <property type="match status" value="1"/>
</dbReference>
<comment type="caution">
    <text evidence="3">The sequence shown here is derived from an EMBL/GenBank/DDBJ whole genome shotgun (WGS) entry which is preliminary data.</text>
</comment>
<sequence length="293" mass="32402">MPTLTNPRNTTITGGHFTDRLAGVINNISLANERTGIDILLEASNRDAGHDSSARDYAPRCHLGTPKQYLEDIAYWAVGTGDPSPLVWIKGPAGVGKSAIAQTCAERLGEQDRLGAAFFFSVNGQGKAAEFIPTIVYQLSMGFPNYRDLVDRRICYDKAIFSKTMAVQFAVLIIEPLRELERVGKGIGKRIAIIVDGLDECNDIHAQCKIIEIIATAAHDGVIPFCWAFFSRPEPHIEASFSLVDVTRVVLLVSNETSLDIELYLRSSFENILRRRNILWNPNGPVTMIYGHL</sequence>
<evidence type="ECO:0000259" key="2">
    <source>
        <dbReference type="Pfam" id="PF24883"/>
    </source>
</evidence>
<evidence type="ECO:0000313" key="3">
    <source>
        <dbReference type="EMBL" id="KAF9441836.1"/>
    </source>
</evidence>
<feature type="domain" description="Nephrocystin 3-like N-terminal" evidence="2">
    <location>
        <begin position="65"/>
        <end position="232"/>
    </location>
</feature>
<keyword evidence="4" id="KW-1185">Reference proteome</keyword>
<name>A0A9P5X1Q2_9AGAR</name>
<dbReference type="Pfam" id="PF24883">
    <property type="entry name" value="NPHP3_N"/>
    <property type="match status" value="1"/>
</dbReference>
<evidence type="ECO:0000256" key="1">
    <source>
        <dbReference type="ARBA" id="ARBA00022737"/>
    </source>
</evidence>